<feature type="compositionally biased region" description="Basic and acidic residues" evidence="1">
    <location>
        <begin position="191"/>
        <end position="205"/>
    </location>
</feature>
<feature type="compositionally biased region" description="Basic residues" evidence="1">
    <location>
        <begin position="415"/>
        <end position="427"/>
    </location>
</feature>
<protein>
    <submittedName>
        <fullName evidence="2">Glutamyl-tRNA synthetase @ Glutamyl-tRNA(Gln) synthetase</fullName>
        <ecNumber evidence="2">6.1.1.17</ecNumber>
        <ecNumber evidence="2">6.1.1.24</ecNumber>
    </submittedName>
</protein>
<proteinExistence type="predicted"/>
<feature type="non-terminal residue" evidence="2">
    <location>
        <position position="523"/>
    </location>
</feature>
<feature type="region of interest" description="Disordered" evidence="1">
    <location>
        <begin position="348"/>
        <end position="523"/>
    </location>
</feature>
<feature type="compositionally biased region" description="Basic and acidic residues" evidence="1">
    <location>
        <begin position="224"/>
        <end position="242"/>
    </location>
</feature>
<keyword evidence="2" id="KW-0030">Aminoacyl-tRNA synthetase</keyword>
<dbReference type="EC" id="6.1.1.17" evidence="2"/>
<evidence type="ECO:0000256" key="1">
    <source>
        <dbReference type="SAM" id="MobiDB-lite"/>
    </source>
</evidence>
<dbReference type="EC" id="6.1.1.24" evidence="2"/>
<feature type="compositionally biased region" description="Low complexity" evidence="1">
    <location>
        <begin position="124"/>
        <end position="134"/>
    </location>
</feature>
<feature type="region of interest" description="Disordered" evidence="1">
    <location>
        <begin position="48"/>
        <end position="335"/>
    </location>
</feature>
<feature type="compositionally biased region" description="Low complexity" evidence="1">
    <location>
        <begin position="353"/>
        <end position="364"/>
    </location>
</feature>
<keyword evidence="2" id="KW-0436">Ligase</keyword>
<feature type="compositionally biased region" description="Low complexity" evidence="1">
    <location>
        <begin position="142"/>
        <end position="152"/>
    </location>
</feature>
<reference evidence="2" key="1">
    <citation type="submission" date="2020-02" db="EMBL/GenBank/DDBJ databases">
        <authorList>
            <person name="Meier V. D."/>
        </authorList>
    </citation>
    <scope>NUCLEOTIDE SEQUENCE</scope>
    <source>
        <strain evidence="2">AVDCRST_MAG73</strain>
    </source>
</reference>
<dbReference type="GO" id="GO:0004818">
    <property type="term" value="F:glutamate-tRNA ligase activity"/>
    <property type="evidence" value="ECO:0007669"/>
    <property type="project" value="UniProtKB-EC"/>
</dbReference>
<dbReference type="GO" id="GO:0050561">
    <property type="term" value="F:glutamate-tRNA(Gln) ligase activity"/>
    <property type="evidence" value="ECO:0007669"/>
    <property type="project" value="UniProtKB-EC"/>
</dbReference>
<dbReference type="EMBL" id="CADCWE010000251">
    <property type="protein sequence ID" value="CAA9562301.1"/>
    <property type="molecule type" value="Genomic_DNA"/>
</dbReference>
<feature type="compositionally biased region" description="Low complexity" evidence="1">
    <location>
        <begin position="48"/>
        <end position="59"/>
    </location>
</feature>
<evidence type="ECO:0000313" key="2">
    <source>
        <dbReference type="EMBL" id="CAA9562301.1"/>
    </source>
</evidence>
<sequence length="523" mass="55949">DCPRRRDRRVVSAARRCAGAGPVCAEPDRVAARRGRADGAVRLALRPRGGAAVGAGRRVPAPDRGHGPESPGGRRDPGHLRRPVLVWPNLGRGTGQGRSARPVHPKRTHGALPRTRRNLDLSRPRLPLLLHPGAVGAGSPGAAGPQGAARLRPPLPGFGPGDRRRESGVRATLGGPLRDAARRRNAGPRPDPGRDRLPQRDDRRPRPAQVRRIPDLPPGQRGRRPPDGDHPYPARRRVDPDRAAAYPALRRLRLGAADPGSHAADPRPRRRKALQAPRRQRDGGVPGQWIHSRSVDELPGPARLESGRRDRNLLQGRFAGEIHPRPGQPVPGDVRPCQAALVQPALHQPCPLGRRSGAAAGPVPGRRRFGPFRDRPQPPRLPALARRVGLAQGPPGNPGRCPGPDGISPPGRVGSLRRRASGAKKGRSAGDAGGAGRRPGSPRGCGRDRRGGDRGTAARPGRNAGNEGRTVVYADPGRHHRADPVAGSVRDPARGGTGSRPRPPRRRDRPPAPPRRRVALRRL</sequence>
<feature type="compositionally biased region" description="Basic residues" evidence="1">
    <location>
        <begin position="502"/>
        <end position="523"/>
    </location>
</feature>
<dbReference type="AlphaFoldDB" id="A0A6J4UWA2"/>
<organism evidence="2">
    <name type="scientific">uncultured Thermomicrobiales bacterium</name>
    <dbReference type="NCBI Taxonomy" id="1645740"/>
    <lineage>
        <taxon>Bacteria</taxon>
        <taxon>Pseudomonadati</taxon>
        <taxon>Thermomicrobiota</taxon>
        <taxon>Thermomicrobia</taxon>
        <taxon>Thermomicrobiales</taxon>
        <taxon>environmental samples</taxon>
    </lineage>
</organism>
<accession>A0A6J4UWA2</accession>
<feature type="compositionally biased region" description="Low complexity" evidence="1">
    <location>
        <begin position="243"/>
        <end position="259"/>
    </location>
</feature>
<feature type="non-terminal residue" evidence="2">
    <location>
        <position position="1"/>
    </location>
</feature>
<name>A0A6J4UWA2_9BACT</name>
<feature type="compositionally biased region" description="Basic and acidic residues" evidence="1">
    <location>
        <begin position="60"/>
        <end position="79"/>
    </location>
</feature>
<gene>
    <name evidence="2" type="ORF">AVDCRST_MAG73-3828</name>
</gene>